<dbReference type="Gene3D" id="3.40.50.1820">
    <property type="entry name" value="alpha/beta hydrolase"/>
    <property type="match status" value="1"/>
</dbReference>
<dbReference type="AlphaFoldDB" id="A0A5C4MN50"/>
<dbReference type="GO" id="GO:0005829">
    <property type="term" value="C:cytosol"/>
    <property type="evidence" value="ECO:0007669"/>
    <property type="project" value="TreeGrafter"/>
</dbReference>
<evidence type="ECO:0000313" key="4">
    <source>
        <dbReference type="Proteomes" id="UP000305887"/>
    </source>
</evidence>
<keyword evidence="3" id="KW-0378">Hydrolase</keyword>
<feature type="region of interest" description="Disordered" evidence="1">
    <location>
        <begin position="316"/>
        <end position="368"/>
    </location>
</feature>
<dbReference type="InterPro" id="IPR029058">
    <property type="entry name" value="AB_hydrolase_fold"/>
</dbReference>
<reference evidence="3 4" key="1">
    <citation type="submission" date="2019-06" db="EMBL/GenBank/DDBJ databases">
        <title>YIM 131921 draft genome.</title>
        <authorList>
            <person name="Jiang L."/>
        </authorList>
    </citation>
    <scope>NUCLEOTIDE SEQUENCE [LARGE SCALE GENOMIC DNA]</scope>
    <source>
        <strain evidence="3 4">YIM 131921</strain>
    </source>
</reference>
<feature type="domain" description="Alpha/beta hydrolase fold-3" evidence="2">
    <location>
        <begin position="83"/>
        <end position="289"/>
    </location>
</feature>
<organism evidence="3 4">
    <name type="scientific">Rubellimicrobium rubrum</name>
    <dbReference type="NCBI Taxonomy" id="2585369"/>
    <lineage>
        <taxon>Bacteria</taxon>
        <taxon>Pseudomonadati</taxon>
        <taxon>Pseudomonadota</taxon>
        <taxon>Alphaproteobacteria</taxon>
        <taxon>Rhodobacterales</taxon>
        <taxon>Roseobacteraceae</taxon>
        <taxon>Rubellimicrobium</taxon>
    </lineage>
</organism>
<comment type="caution">
    <text evidence="3">The sequence shown here is derived from an EMBL/GenBank/DDBJ whole genome shotgun (WGS) entry which is preliminary data.</text>
</comment>
<dbReference type="GO" id="GO:0004771">
    <property type="term" value="F:sterol ester esterase activity"/>
    <property type="evidence" value="ECO:0007669"/>
    <property type="project" value="TreeGrafter"/>
</dbReference>
<dbReference type="PANTHER" id="PTHR23025">
    <property type="entry name" value="TRIACYLGLYCEROL LIPASE"/>
    <property type="match status" value="1"/>
</dbReference>
<name>A0A5C4MN50_9RHOB</name>
<dbReference type="GO" id="GO:0004806">
    <property type="term" value="F:triacylglycerol lipase activity"/>
    <property type="evidence" value="ECO:0007669"/>
    <property type="project" value="TreeGrafter"/>
</dbReference>
<evidence type="ECO:0000313" key="3">
    <source>
        <dbReference type="EMBL" id="TNC47244.1"/>
    </source>
</evidence>
<dbReference type="InterPro" id="IPR013094">
    <property type="entry name" value="AB_hydrolase_3"/>
</dbReference>
<dbReference type="PANTHER" id="PTHR23025:SF4">
    <property type="entry name" value="ALPHA_BETA HYDROLASE FOLD-3 DOMAIN-CONTAINING PROTEIN"/>
    <property type="match status" value="1"/>
</dbReference>
<gene>
    <name evidence="3" type="ORF">FHG66_17210</name>
</gene>
<evidence type="ECO:0000259" key="2">
    <source>
        <dbReference type="Pfam" id="PF07859"/>
    </source>
</evidence>
<accession>A0A5C4MN50</accession>
<dbReference type="GO" id="GO:0019433">
    <property type="term" value="P:triglyceride catabolic process"/>
    <property type="evidence" value="ECO:0007669"/>
    <property type="project" value="TreeGrafter"/>
</dbReference>
<sequence>MAAVLDKHAELGARPIDELSVEEARTQPSPADAVMAVMEEQGIEMPAELAAIATRDITYPAADGSEQPLRVYTPEGEGPFPLIVYFHGGGWVIADIDTYDASARALSAGAGAVVVSVEYRHAPEAQFPAQHEDANAAYAWIIENSGSLNADSERLAVAGESAGGNLAINVAINARDAQLTQPDHMLLVYPIAGNDMETASYQSYAEAKPLSRAAMMWFVENVFADQSQTADPRINLVGRDDLAGLPPATIINAEIDPLTTEGVALGSLLEEAGVEVNQMTYPGVTHEFFGMGAVVPEAKEAVDLATTDLRAAFGSDAAQPATADASSDEVTDVEATATDGAATTADDGAATQLEGATEPAAEDSATDQ</sequence>
<feature type="compositionally biased region" description="Low complexity" evidence="1">
    <location>
        <begin position="335"/>
        <end position="351"/>
    </location>
</feature>
<dbReference type="OrthoDB" id="9806180at2"/>
<evidence type="ECO:0000256" key="1">
    <source>
        <dbReference type="SAM" id="MobiDB-lite"/>
    </source>
</evidence>
<dbReference type="Pfam" id="PF07859">
    <property type="entry name" value="Abhydrolase_3"/>
    <property type="match status" value="1"/>
</dbReference>
<protein>
    <submittedName>
        <fullName evidence="3">Alpha/beta hydrolase</fullName>
    </submittedName>
</protein>
<dbReference type="SUPFAM" id="SSF53474">
    <property type="entry name" value="alpha/beta-Hydrolases"/>
    <property type="match status" value="1"/>
</dbReference>
<proteinExistence type="predicted"/>
<dbReference type="Proteomes" id="UP000305887">
    <property type="component" value="Unassembled WGS sequence"/>
</dbReference>
<dbReference type="EMBL" id="VDFU01000028">
    <property type="protein sequence ID" value="TNC47244.1"/>
    <property type="molecule type" value="Genomic_DNA"/>
</dbReference>
<keyword evidence="4" id="KW-1185">Reference proteome</keyword>